<dbReference type="EMBL" id="JALLBG020000247">
    <property type="protein sequence ID" value="KAL3757857.1"/>
    <property type="molecule type" value="Genomic_DNA"/>
</dbReference>
<feature type="region of interest" description="Disordered" evidence="1">
    <location>
        <begin position="619"/>
        <end position="680"/>
    </location>
</feature>
<reference evidence="3 4" key="1">
    <citation type="submission" date="2024-10" db="EMBL/GenBank/DDBJ databases">
        <title>Updated reference genomes for cyclostephanoid diatoms.</title>
        <authorList>
            <person name="Roberts W.R."/>
            <person name="Alverson A.J."/>
        </authorList>
    </citation>
    <scope>NUCLEOTIDE SEQUENCE [LARGE SCALE GENOMIC DNA]</scope>
    <source>
        <strain evidence="3 4">AJA232-27</strain>
    </source>
</reference>
<evidence type="ECO:0000256" key="2">
    <source>
        <dbReference type="SAM" id="Phobius"/>
    </source>
</evidence>
<feature type="compositionally biased region" description="Polar residues" evidence="1">
    <location>
        <begin position="649"/>
        <end position="660"/>
    </location>
</feature>
<feature type="region of interest" description="Disordered" evidence="1">
    <location>
        <begin position="274"/>
        <end position="310"/>
    </location>
</feature>
<evidence type="ECO:0000313" key="4">
    <source>
        <dbReference type="Proteomes" id="UP001530293"/>
    </source>
</evidence>
<proteinExistence type="predicted"/>
<gene>
    <name evidence="3" type="ORF">ACHAWU_002777</name>
</gene>
<accession>A0ABD3M2E5</accession>
<keyword evidence="4" id="KW-1185">Reference proteome</keyword>
<dbReference type="Proteomes" id="UP001530293">
    <property type="component" value="Unassembled WGS sequence"/>
</dbReference>
<keyword evidence="2" id="KW-0812">Transmembrane</keyword>
<sequence>MSTGGAFNVGDYPTKGCFSKNNNVYFGTGSPSEEDMAKTNLPGSQTRIWCDDAAIIPTMKPTSESESLLPTIPPVNDGDGSFFFDVTSVPTFGQQSVQMPGLGTNFMEEIIANAVVCLTEEQCQRKFTSMSTGGDFIVDFPTKGCFAKNSNVYFGTGSTTEEELADTDLPGTQVRIWCDKETEAPTVLLATESPTIHPTLMPVTASPQTLMPVTASPTNQPTIMPVTASPSGTSTSEQVQQTEIPSQIPISDMSSNSPTLHPIAITLSVTPTTASPITMTPSASPVQKTNELASQTNSTSSPTQAKPSSSVVLSPFGLSLQTHPGTDTVDTQELKVLVSKHLQTTMETAFRSADVMKLDINITRVPNQPNRRLQATGLIFADDNTTTNKFDFETSGIAYFSGSSVPNMEALDRVTLESFAGARGDAFVHSLQNAEDPGLRSTRTVDAETDIPNNEEVETVDKLLNQADDVSVGTDKRLSLLAIVFGVGLLLVAMHVMKTRRGRRIEREKRMNAMNDDIIGDEESPSELEFPTYIEVQKPSEQVNEPSWYDASCYSMPWSFCSQPGVRDDSNDTKPAQSVAAHEVLISTDDAPDSDIFSTVKSKGLSETMSVFPKDLQTLSGEESDNERNQQALHGWELCGGYGAEQEASKANDTNSSSSEDQNRVTGAVWGQKPSEGVAA</sequence>
<keyword evidence="2" id="KW-0472">Membrane</keyword>
<comment type="caution">
    <text evidence="3">The sequence shown here is derived from an EMBL/GenBank/DDBJ whole genome shotgun (WGS) entry which is preliminary data.</text>
</comment>
<name>A0ABD3M2E5_9STRA</name>
<dbReference type="AlphaFoldDB" id="A0ABD3M2E5"/>
<evidence type="ECO:0000256" key="1">
    <source>
        <dbReference type="SAM" id="MobiDB-lite"/>
    </source>
</evidence>
<protein>
    <submittedName>
        <fullName evidence="3">Uncharacterized protein</fullName>
    </submittedName>
</protein>
<feature type="transmembrane region" description="Helical" evidence="2">
    <location>
        <begin position="478"/>
        <end position="497"/>
    </location>
</feature>
<keyword evidence="2" id="KW-1133">Transmembrane helix</keyword>
<organism evidence="3 4">
    <name type="scientific">Discostella pseudostelligera</name>
    <dbReference type="NCBI Taxonomy" id="259834"/>
    <lineage>
        <taxon>Eukaryota</taxon>
        <taxon>Sar</taxon>
        <taxon>Stramenopiles</taxon>
        <taxon>Ochrophyta</taxon>
        <taxon>Bacillariophyta</taxon>
        <taxon>Coscinodiscophyceae</taxon>
        <taxon>Thalassiosirophycidae</taxon>
        <taxon>Stephanodiscales</taxon>
        <taxon>Stephanodiscaceae</taxon>
        <taxon>Discostella</taxon>
    </lineage>
</organism>
<evidence type="ECO:0000313" key="3">
    <source>
        <dbReference type="EMBL" id="KAL3757857.1"/>
    </source>
</evidence>